<dbReference type="InterPro" id="IPR033403">
    <property type="entry name" value="DUF5110"/>
</dbReference>
<evidence type="ECO:0000259" key="6">
    <source>
        <dbReference type="Pfam" id="PF13802"/>
    </source>
</evidence>
<reference evidence="9 10" key="1">
    <citation type="submission" date="2021-12" db="EMBL/GenBank/DDBJ databases">
        <title>Genome sequencing of bacteria with rrn-lacking chromosome and rrn-plasmid.</title>
        <authorList>
            <person name="Anda M."/>
            <person name="Iwasaki W."/>
        </authorList>
    </citation>
    <scope>NUCLEOTIDE SEQUENCE [LARGE SCALE GENOMIC DNA]</scope>
    <source>
        <strain evidence="9 10">DSM 100852</strain>
    </source>
</reference>
<dbReference type="SUPFAM" id="SSF51011">
    <property type="entry name" value="Glycosyl hydrolase domain"/>
    <property type="match status" value="1"/>
</dbReference>
<gene>
    <name evidence="9" type="ORF">FUAX_12580</name>
</gene>
<evidence type="ECO:0000259" key="5">
    <source>
        <dbReference type="Pfam" id="PF01055"/>
    </source>
</evidence>
<comment type="similarity">
    <text evidence="1 2">Belongs to the glycosyl hydrolase 31 family.</text>
</comment>
<feature type="domain" description="DUF5110" evidence="7">
    <location>
        <begin position="647"/>
        <end position="689"/>
    </location>
</feature>
<evidence type="ECO:0000259" key="7">
    <source>
        <dbReference type="Pfam" id="PF17137"/>
    </source>
</evidence>
<feature type="domain" description="Glycoside hydrolase family 31 N-terminal" evidence="6">
    <location>
        <begin position="85"/>
        <end position="150"/>
    </location>
</feature>
<dbReference type="AlphaFoldDB" id="A0AAU9C9K7"/>
<feature type="region of interest" description="Disordered" evidence="3">
    <location>
        <begin position="161"/>
        <end position="182"/>
    </location>
</feature>
<name>A0AAU9C9K7_9BACT</name>
<dbReference type="KEGG" id="fax:FUAX_12580"/>
<dbReference type="PANTHER" id="PTHR22762">
    <property type="entry name" value="ALPHA-GLUCOSIDASE"/>
    <property type="match status" value="1"/>
</dbReference>
<keyword evidence="10" id="KW-1185">Reference proteome</keyword>
<dbReference type="Gene3D" id="2.60.40.1180">
    <property type="entry name" value="Golgi alpha-mannosidase II"/>
    <property type="match status" value="2"/>
</dbReference>
<dbReference type="RefSeq" id="WP_338394061.1">
    <property type="nucleotide sequence ID" value="NZ_AP025314.1"/>
</dbReference>
<evidence type="ECO:0000313" key="10">
    <source>
        <dbReference type="Proteomes" id="UP001348817"/>
    </source>
</evidence>
<sequence>MNRKILSFFLCLVFAVSAQAQKIDIITWEPVANGVWKAVVGNPEAIDLLKAAESKPREEALNRMPSQDFPAVLNEVKAELIGGKTYLRVPLAKDELVYGLGLNFKRMNHTGQVMELHVDHYGGKDNGRTHAPVPFYVSSNGYGVLINSARYIKTHVGLTARTDHKNPPKEIDRNARNGWSSRPRSEEIEMMLGAPGTEIYVFAGPTMMNAVQRYNLFNGGGFIPPKWGLGFTHRTPTLFSDKDVEEEVNKFDEKGFPLSFVGLEPGWHTASYPCTFEWDPRRFPNPEEFSKKMLDRGIRLNLWLNPYVAEKASTFDEFAKVSGTHKVWNGIVPDLTLPRSNELFDSLFTKEHIDIGVSGYKIDEVDGYDVWLWPDFARFPSGLDGEQMRQVYGTLVQKMTTDMFRKKNQRTYGLVRASNAGASRFPYVIYNDYYNHKDFITALCNSSFIGVLWTPEVRASRTGEEWLRRMQTACFSPFAMLNAWADGTKPWTYPEVYEQVKDVALLRMQMIPYLYSTFAQYYFEGTPPFRAMQLTEGFFPDLDAKAEGKLDGTKNPYAEGKRKEVKDQYMMGDYLMVAPLFAGEKERKVILPKGNWYDFYTGEFVGNNQTITAKPGLDHIPVYVREGGIIPMTEAKLRAQKPGEVLPLEVRVYGKEPGAYTLYDDDGVTFDYEKGNYTQMLLSTTKDKKGKLRGKAKMIKGKKNQYGKINWVFMTK</sequence>
<dbReference type="Gene3D" id="2.60.40.1760">
    <property type="entry name" value="glycosyl hydrolase (family 31)"/>
    <property type="match status" value="1"/>
</dbReference>
<dbReference type="PANTHER" id="PTHR22762:SF144">
    <property type="entry name" value="ALPHA-XYLOSIDASE"/>
    <property type="match status" value="1"/>
</dbReference>
<dbReference type="InterPro" id="IPR048395">
    <property type="entry name" value="Glyco_hydro_31_C"/>
</dbReference>
<proteinExistence type="inferred from homology"/>
<evidence type="ECO:0000256" key="4">
    <source>
        <dbReference type="SAM" id="SignalP"/>
    </source>
</evidence>
<evidence type="ECO:0000256" key="2">
    <source>
        <dbReference type="RuleBase" id="RU361185"/>
    </source>
</evidence>
<dbReference type="Gene3D" id="3.20.20.80">
    <property type="entry name" value="Glycosidases"/>
    <property type="match status" value="1"/>
</dbReference>
<dbReference type="Pfam" id="PF21365">
    <property type="entry name" value="Glyco_hydro_31_3rd"/>
    <property type="match status" value="1"/>
</dbReference>
<accession>A0AAU9C9K7</accession>
<dbReference type="Pfam" id="PF01055">
    <property type="entry name" value="Glyco_hydro_31_2nd"/>
    <property type="match status" value="1"/>
</dbReference>
<dbReference type="EMBL" id="AP025314">
    <property type="protein sequence ID" value="BDD08826.1"/>
    <property type="molecule type" value="Genomic_DNA"/>
</dbReference>
<dbReference type="InterPro" id="IPR013780">
    <property type="entry name" value="Glyco_hydro_b"/>
</dbReference>
<dbReference type="InterPro" id="IPR011013">
    <property type="entry name" value="Gal_mutarotase_sf_dom"/>
</dbReference>
<dbReference type="CDD" id="cd06592">
    <property type="entry name" value="GH31_NET37"/>
    <property type="match status" value="1"/>
</dbReference>
<dbReference type="SUPFAM" id="SSF51445">
    <property type="entry name" value="(Trans)glycosidases"/>
    <property type="match status" value="1"/>
</dbReference>
<dbReference type="InterPro" id="IPR000322">
    <property type="entry name" value="Glyco_hydro_31_TIM"/>
</dbReference>
<dbReference type="GO" id="GO:0005975">
    <property type="term" value="P:carbohydrate metabolic process"/>
    <property type="evidence" value="ECO:0007669"/>
    <property type="project" value="InterPro"/>
</dbReference>
<evidence type="ECO:0000259" key="8">
    <source>
        <dbReference type="Pfam" id="PF21365"/>
    </source>
</evidence>
<dbReference type="InterPro" id="IPR017853">
    <property type="entry name" value="GH"/>
</dbReference>
<dbReference type="Pfam" id="PF13802">
    <property type="entry name" value="Gal_mutarotas_2"/>
    <property type="match status" value="1"/>
</dbReference>
<keyword evidence="2 9" id="KW-0378">Hydrolase</keyword>
<evidence type="ECO:0000313" key="9">
    <source>
        <dbReference type="EMBL" id="BDD08826.1"/>
    </source>
</evidence>
<dbReference type="CDD" id="cd14752">
    <property type="entry name" value="GH31_N"/>
    <property type="match status" value="1"/>
</dbReference>
<dbReference type="GO" id="GO:0030246">
    <property type="term" value="F:carbohydrate binding"/>
    <property type="evidence" value="ECO:0007669"/>
    <property type="project" value="InterPro"/>
</dbReference>
<keyword evidence="2" id="KW-0326">Glycosidase</keyword>
<protein>
    <submittedName>
        <fullName evidence="9">Glycosyl hydrolase family 31</fullName>
    </submittedName>
</protein>
<evidence type="ECO:0000256" key="3">
    <source>
        <dbReference type="SAM" id="MobiDB-lite"/>
    </source>
</evidence>
<dbReference type="InterPro" id="IPR025887">
    <property type="entry name" value="Glyco_hydro_31_N_dom"/>
</dbReference>
<evidence type="ECO:0000256" key="1">
    <source>
        <dbReference type="ARBA" id="ARBA00007806"/>
    </source>
</evidence>
<organism evidence="9 10">
    <name type="scientific">Fulvitalea axinellae</name>
    <dbReference type="NCBI Taxonomy" id="1182444"/>
    <lineage>
        <taxon>Bacteria</taxon>
        <taxon>Pseudomonadati</taxon>
        <taxon>Bacteroidota</taxon>
        <taxon>Cytophagia</taxon>
        <taxon>Cytophagales</taxon>
        <taxon>Persicobacteraceae</taxon>
        <taxon>Fulvitalea</taxon>
    </lineage>
</organism>
<feature type="domain" description="Glycoside hydrolase family 31 TIM barrel" evidence="5">
    <location>
        <begin position="223"/>
        <end position="516"/>
    </location>
</feature>
<dbReference type="GO" id="GO:0004553">
    <property type="term" value="F:hydrolase activity, hydrolyzing O-glycosyl compounds"/>
    <property type="evidence" value="ECO:0007669"/>
    <property type="project" value="InterPro"/>
</dbReference>
<feature type="chain" id="PRO_5043964448" evidence="4">
    <location>
        <begin position="21"/>
        <end position="716"/>
    </location>
</feature>
<feature type="domain" description="Glycosyl hydrolase family 31 C-terminal" evidence="8">
    <location>
        <begin position="563"/>
        <end position="630"/>
    </location>
</feature>
<feature type="compositionally biased region" description="Basic and acidic residues" evidence="3">
    <location>
        <begin position="161"/>
        <end position="175"/>
    </location>
</feature>
<dbReference type="Pfam" id="PF17137">
    <property type="entry name" value="DUF5110"/>
    <property type="match status" value="1"/>
</dbReference>
<feature type="signal peptide" evidence="4">
    <location>
        <begin position="1"/>
        <end position="20"/>
    </location>
</feature>
<dbReference type="Proteomes" id="UP001348817">
    <property type="component" value="Chromosome"/>
</dbReference>
<dbReference type="SUPFAM" id="SSF74650">
    <property type="entry name" value="Galactose mutarotase-like"/>
    <property type="match status" value="1"/>
</dbReference>
<keyword evidence="4" id="KW-0732">Signal</keyword>